<keyword evidence="15" id="KW-1185">Reference proteome</keyword>
<dbReference type="PROSITE" id="PS00018">
    <property type="entry name" value="EF_HAND_1"/>
    <property type="match status" value="6"/>
</dbReference>
<gene>
    <name evidence="14" type="ORF">NQ318_020283</name>
</gene>
<keyword evidence="8" id="KW-0143">Chaperone</keyword>
<keyword evidence="3 12" id="KW-0732">Signal</keyword>
<dbReference type="Proteomes" id="UP001162162">
    <property type="component" value="Unassembled WGS sequence"/>
</dbReference>
<dbReference type="GO" id="GO:0015031">
    <property type="term" value="P:protein transport"/>
    <property type="evidence" value="ECO:0007669"/>
    <property type="project" value="UniProtKB-ARBA"/>
</dbReference>
<dbReference type="PROSITE" id="PS50222">
    <property type="entry name" value="EF_HAND_2"/>
    <property type="match status" value="5"/>
</dbReference>
<keyword evidence="5" id="KW-0256">Endoplasmic reticulum</keyword>
<dbReference type="SUPFAM" id="SSF47473">
    <property type="entry name" value="EF-hand"/>
    <property type="match status" value="2"/>
</dbReference>
<accession>A0AAV8ZBM5</accession>
<comment type="function">
    <text evidence="9">Probable molecular chaperone assisting protein biosynthesis and transport in the endoplasmic reticulum. Required for the proper biosynthesis and transport of pulmonary surfactant-associated protein A/SP-A, pulmonary surfactant-associated protein D/SP-D and the lipid transporter ABCA3. By regulating both the proper expression and the degradation through the endoplasmic reticulum-associated protein degradation pathway of these proteins plays a crucial role in pulmonary surfactant homeostasis. Has an anti-fibrotic activity by negatively regulating the secretion of type I and type III collagens. This calcium-binding protein also transiently associates with immature PCSK6 and regulates its secretion.</text>
</comment>
<dbReference type="InterPro" id="IPR018247">
    <property type="entry name" value="EF_Hand_1_Ca_BS"/>
</dbReference>
<evidence type="ECO:0000313" key="15">
    <source>
        <dbReference type="Proteomes" id="UP001162162"/>
    </source>
</evidence>
<organism evidence="14 15">
    <name type="scientific">Aromia moschata</name>
    <dbReference type="NCBI Taxonomy" id="1265417"/>
    <lineage>
        <taxon>Eukaryota</taxon>
        <taxon>Metazoa</taxon>
        <taxon>Ecdysozoa</taxon>
        <taxon>Arthropoda</taxon>
        <taxon>Hexapoda</taxon>
        <taxon>Insecta</taxon>
        <taxon>Pterygota</taxon>
        <taxon>Neoptera</taxon>
        <taxon>Endopterygota</taxon>
        <taxon>Coleoptera</taxon>
        <taxon>Polyphaga</taxon>
        <taxon>Cucujiformia</taxon>
        <taxon>Chrysomeloidea</taxon>
        <taxon>Cerambycidae</taxon>
        <taxon>Cerambycinae</taxon>
        <taxon>Callichromatini</taxon>
        <taxon>Aromia</taxon>
    </lineage>
</organism>
<dbReference type="PANTHER" id="PTHR10827:SF95">
    <property type="entry name" value="LD34388P"/>
    <property type="match status" value="1"/>
</dbReference>
<comment type="subunit">
    <text evidence="10">Interacts with PCSK6 (immature form including the propeptide); probably involved in the maturation and the secretion of PCSK6.</text>
</comment>
<dbReference type="AlphaFoldDB" id="A0AAV8ZBM5"/>
<feature type="domain" description="EF-hand" evidence="13">
    <location>
        <begin position="81"/>
        <end position="116"/>
    </location>
</feature>
<dbReference type="Gene3D" id="1.10.238.10">
    <property type="entry name" value="EF-hand"/>
    <property type="match status" value="3"/>
</dbReference>
<evidence type="ECO:0000256" key="5">
    <source>
        <dbReference type="ARBA" id="ARBA00022824"/>
    </source>
</evidence>
<dbReference type="CDD" id="cd16227">
    <property type="entry name" value="EFh_CREC_RCN2_like"/>
    <property type="match status" value="1"/>
</dbReference>
<keyword evidence="6" id="KW-0106">Calcium</keyword>
<evidence type="ECO:0000256" key="12">
    <source>
        <dbReference type="SAM" id="SignalP"/>
    </source>
</evidence>
<evidence type="ECO:0000259" key="13">
    <source>
        <dbReference type="PROSITE" id="PS50222"/>
    </source>
</evidence>
<keyword evidence="2" id="KW-0479">Metal-binding</keyword>
<evidence type="ECO:0000256" key="7">
    <source>
        <dbReference type="ARBA" id="ARBA00023180"/>
    </source>
</evidence>
<protein>
    <recommendedName>
        <fullName evidence="11">Reticulocalbin-3</fullName>
    </recommendedName>
</protein>
<evidence type="ECO:0000256" key="9">
    <source>
        <dbReference type="ARBA" id="ARBA00056975"/>
    </source>
</evidence>
<dbReference type="SMART" id="SM00054">
    <property type="entry name" value="EFh"/>
    <property type="match status" value="5"/>
</dbReference>
<dbReference type="InterPro" id="IPR011992">
    <property type="entry name" value="EF-hand-dom_pair"/>
</dbReference>
<dbReference type="InterPro" id="IPR002048">
    <property type="entry name" value="EF_hand_dom"/>
</dbReference>
<evidence type="ECO:0000256" key="4">
    <source>
        <dbReference type="ARBA" id="ARBA00022737"/>
    </source>
</evidence>
<feature type="signal peptide" evidence="12">
    <location>
        <begin position="1"/>
        <end position="21"/>
    </location>
</feature>
<keyword evidence="4" id="KW-0677">Repeat</keyword>
<dbReference type="GO" id="GO:0005509">
    <property type="term" value="F:calcium ion binding"/>
    <property type="evidence" value="ECO:0007669"/>
    <property type="project" value="InterPro"/>
</dbReference>
<feature type="chain" id="PRO_5043956282" description="Reticulocalbin-3" evidence="12">
    <location>
        <begin position="22"/>
        <end position="329"/>
    </location>
</feature>
<feature type="domain" description="EF-hand" evidence="13">
    <location>
        <begin position="165"/>
        <end position="200"/>
    </location>
</feature>
<dbReference type="FunFam" id="1.10.238.10:FF:000104">
    <property type="entry name" value="calumenin isoform X1"/>
    <property type="match status" value="1"/>
</dbReference>
<keyword evidence="7" id="KW-0325">Glycoprotein</keyword>
<dbReference type="EMBL" id="JAPWTK010000007">
    <property type="protein sequence ID" value="KAJ8960979.1"/>
    <property type="molecule type" value="Genomic_DNA"/>
</dbReference>
<evidence type="ECO:0000256" key="11">
    <source>
        <dbReference type="ARBA" id="ARBA00072696"/>
    </source>
</evidence>
<name>A0AAV8ZBM5_9CUCU</name>
<proteinExistence type="predicted"/>
<dbReference type="Pfam" id="PF13499">
    <property type="entry name" value="EF-hand_7"/>
    <property type="match status" value="3"/>
</dbReference>
<sequence>MTFLRFIVFTLLFIVQDSTHAGILHSHTNEINKERESDGAYSPRDHGHFSDSGEHFSEFDHEAILGSHKDAEEYDHLPPEEAQRRLEILLKKMDLNGDRQIDRKELKAWIIRSFKMLSEEEAKERMEDADEDSNGIVTWKEYLSDTYGIEEEFKDTLNFEDDNLHLIEDDKAMWKAADTNGDGQLDSQEWVSFSHPEEHPNMLPLILEQTLKEKDKDGDGSISFQEYIGDRGVELEKDALTAEKIKFQDVLDKNHDGKLDGNEILSWVVPSNEEIADEEVDHLFGHSDDNHDDILSFQEVLDHHETFVGSEATDYGDHLHNIHHFTDEL</sequence>
<evidence type="ECO:0000256" key="8">
    <source>
        <dbReference type="ARBA" id="ARBA00023186"/>
    </source>
</evidence>
<reference evidence="14" key="1">
    <citation type="journal article" date="2023" name="Insect Mol. Biol.">
        <title>Genome sequencing provides insights into the evolution of gene families encoding plant cell wall-degrading enzymes in longhorned beetles.</title>
        <authorList>
            <person name="Shin N.R."/>
            <person name="Okamura Y."/>
            <person name="Kirsch R."/>
            <person name="Pauchet Y."/>
        </authorList>
    </citation>
    <scope>NUCLEOTIDE SEQUENCE</scope>
    <source>
        <strain evidence="14">AMC_N1</strain>
    </source>
</reference>
<dbReference type="GO" id="GO:0005788">
    <property type="term" value="C:endoplasmic reticulum lumen"/>
    <property type="evidence" value="ECO:0007669"/>
    <property type="project" value="UniProtKB-SubCell"/>
</dbReference>
<comment type="caution">
    <text evidence="14">The sequence shown here is derived from an EMBL/GenBank/DDBJ whole genome shotgun (WGS) entry which is preliminary data.</text>
</comment>
<feature type="domain" description="EF-hand" evidence="13">
    <location>
        <begin position="249"/>
        <end position="274"/>
    </location>
</feature>
<feature type="domain" description="EF-hand" evidence="13">
    <location>
        <begin position="117"/>
        <end position="152"/>
    </location>
</feature>
<evidence type="ECO:0000256" key="1">
    <source>
        <dbReference type="ARBA" id="ARBA00004319"/>
    </source>
</evidence>
<evidence type="ECO:0000256" key="3">
    <source>
        <dbReference type="ARBA" id="ARBA00022729"/>
    </source>
</evidence>
<evidence type="ECO:0000313" key="14">
    <source>
        <dbReference type="EMBL" id="KAJ8960979.1"/>
    </source>
</evidence>
<comment type="subcellular location">
    <subcellularLocation>
        <location evidence="1">Endoplasmic reticulum lumen</location>
    </subcellularLocation>
</comment>
<evidence type="ECO:0000256" key="6">
    <source>
        <dbReference type="ARBA" id="ARBA00022837"/>
    </source>
</evidence>
<evidence type="ECO:0000256" key="10">
    <source>
        <dbReference type="ARBA" id="ARBA00063143"/>
    </source>
</evidence>
<dbReference type="PANTHER" id="PTHR10827">
    <property type="entry name" value="RETICULOCALBIN"/>
    <property type="match status" value="1"/>
</dbReference>
<evidence type="ECO:0000256" key="2">
    <source>
        <dbReference type="ARBA" id="ARBA00022723"/>
    </source>
</evidence>
<feature type="domain" description="EF-hand" evidence="13">
    <location>
        <begin position="202"/>
        <end position="237"/>
    </location>
</feature>